<evidence type="ECO:0000313" key="2">
    <source>
        <dbReference type="EMBL" id="AOT58664.1"/>
    </source>
</evidence>
<reference evidence="2" key="1">
    <citation type="submission" date="2016-09" db="EMBL/GenBank/DDBJ databases">
        <title>Streptomyces rubrolavendulae MJM4426 Genome sequencing and assembly.</title>
        <authorList>
            <person name="Kim J.-G."/>
        </authorList>
    </citation>
    <scope>NUCLEOTIDE SEQUENCE [LARGE SCALE GENOMIC DNA]</scope>
    <source>
        <strain evidence="2">MJM4426</strain>
    </source>
</reference>
<gene>
    <name evidence="2" type="ORF">A4G23_01479</name>
</gene>
<dbReference type="STRING" id="285473.A4G23_01479"/>
<dbReference type="KEGG" id="srn:A4G23_01479"/>
<feature type="region of interest" description="Disordered" evidence="1">
    <location>
        <begin position="1"/>
        <end position="25"/>
    </location>
</feature>
<dbReference type="OrthoDB" id="3855669at2"/>
<dbReference type="Proteomes" id="UP000095349">
    <property type="component" value="Chromosome"/>
</dbReference>
<evidence type="ECO:0000313" key="3">
    <source>
        <dbReference type="Proteomes" id="UP000095349"/>
    </source>
</evidence>
<dbReference type="EMBL" id="CP017316">
    <property type="protein sequence ID" value="AOT58664.1"/>
    <property type="molecule type" value="Genomic_DNA"/>
</dbReference>
<dbReference type="RefSeq" id="WP_031130415.1">
    <property type="nucleotide sequence ID" value="NZ_CP017316.1"/>
</dbReference>
<dbReference type="GeneID" id="91402989"/>
<sequence length="86" mass="9473">MPGETVQPNPRGPAAVPVPGTLMVDTSRDDRLGEFRGVAGPYWSLRPVRGGAGWEAEPAAVRRATRKERLHAEIERWNARSRGEVL</sequence>
<dbReference type="PATRIC" id="fig|285473.5.peg.1537"/>
<proteinExistence type="predicted"/>
<evidence type="ECO:0000256" key="1">
    <source>
        <dbReference type="SAM" id="MobiDB-lite"/>
    </source>
</evidence>
<accession>A0A1D8FZN1</accession>
<dbReference type="AlphaFoldDB" id="A0A1D8FZN1"/>
<name>A0A1D8FZN1_9ACTN</name>
<protein>
    <submittedName>
        <fullName evidence="2">Uncharacterized protein</fullName>
    </submittedName>
</protein>
<organism evidence="2 3">
    <name type="scientific">Streptomyces rubrolavendulae</name>
    <dbReference type="NCBI Taxonomy" id="285473"/>
    <lineage>
        <taxon>Bacteria</taxon>
        <taxon>Bacillati</taxon>
        <taxon>Actinomycetota</taxon>
        <taxon>Actinomycetes</taxon>
        <taxon>Kitasatosporales</taxon>
        <taxon>Streptomycetaceae</taxon>
        <taxon>Streptomyces</taxon>
    </lineage>
</organism>
<keyword evidence="3" id="KW-1185">Reference proteome</keyword>